<dbReference type="PANTHER" id="PTHR32114:SF2">
    <property type="entry name" value="ABC TRANSPORTER ABCH.3"/>
    <property type="match status" value="1"/>
</dbReference>
<dbReference type="SUPFAM" id="SSF52540">
    <property type="entry name" value="P-loop containing nucleoside triphosphate hydrolases"/>
    <property type="match status" value="1"/>
</dbReference>
<dbReference type="GO" id="GO:0016887">
    <property type="term" value="F:ATP hydrolysis activity"/>
    <property type="evidence" value="ECO:0007669"/>
    <property type="project" value="InterPro"/>
</dbReference>
<dbReference type="EMBL" id="APVG01000015">
    <property type="protein sequence ID" value="ENY72507.1"/>
    <property type="molecule type" value="Genomic_DNA"/>
</dbReference>
<dbReference type="Gene3D" id="3.40.50.300">
    <property type="entry name" value="P-loop containing nucleotide triphosphate hydrolases"/>
    <property type="match status" value="2"/>
</dbReference>
<feature type="coiled-coil region" evidence="1">
    <location>
        <begin position="464"/>
        <end position="575"/>
    </location>
</feature>
<feature type="domain" description="Rad50/SbcC-type AAA" evidence="2">
    <location>
        <begin position="6"/>
        <end position="227"/>
    </location>
</feature>
<organism evidence="3 4">
    <name type="scientific">Aeromonas diversa CDC 2478-85</name>
    <dbReference type="NCBI Taxonomy" id="1268237"/>
    <lineage>
        <taxon>Bacteria</taxon>
        <taxon>Pseudomonadati</taxon>
        <taxon>Pseudomonadota</taxon>
        <taxon>Gammaproteobacteria</taxon>
        <taxon>Aeromonadales</taxon>
        <taxon>Aeromonadaceae</taxon>
        <taxon>Aeromonas</taxon>
    </lineage>
</organism>
<gene>
    <name evidence="3" type="ORF">G114_07510</name>
</gene>
<dbReference type="AlphaFoldDB" id="N9VB82"/>
<dbReference type="InterPro" id="IPR038729">
    <property type="entry name" value="Rad50/SbcC_AAA"/>
</dbReference>
<dbReference type="InterPro" id="IPR027417">
    <property type="entry name" value="P-loop_NTPase"/>
</dbReference>
<dbReference type="Proteomes" id="UP000023775">
    <property type="component" value="Unassembled WGS sequence"/>
</dbReference>
<dbReference type="RefSeq" id="WP_005351012.1">
    <property type="nucleotide sequence ID" value="NZ_APVG01000015.1"/>
</dbReference>
<accession>N9VB82</accession>
<keyword evidence="3" id="KW-0540">Nuclease</keyword>
<sequence>MKILSLSGENLASLTGSFTIDFTRGALGAAGLFAITGNTGAGKSTLLDAICLALYDEMPRFIANRKNVEKIGRAHEDEKDKLTANDVKNILSRGHASGFAEVSFRGCDGRTWRARWTVRRARNRAEGRFQAQERSLTDVESGQVFSGSKRELQDRIDELVGLSWEQFRRAVILPQGEFAAFLKSDANERSALLERMTGTELYSAISMQTYERAREEQQKLATIGQRLGDLVLMDEESRRQWVSQQVSLTSSLKHEQQQQQLMQDLRDLNSRIADQQRGCLEGEAALERALLAHGAAAAEREEFARVEQAQVARADHDELARLTLEVQQQEKVIAELGPELAQLEEQAQQSVLTEQQLLAEKIAAEREWGALQPELKRAQELDTRIREKQQQLQKIQQEGAQEREVQRTLEQGWREQSQQVAQLKGEHQQWSLWLEEHKELAPVARQWQPLLTAMQDWSEDADTLQQLLILRDRKLSALQQLQRQLEQGQQERDYWQRELARLQQQQLELEQQQWESRLAKAQDQWQQQTEQLGQVRQLLELVDYAHSHAEQHTRLQQEIAQLEQALGKLATLSAELVPARERLALQRDEARHALEQSRAVASFEQYRHLLSDGTPCPLCGAEEHPYRQSQPQVAGILGQLAQRAQSLELEWERLNHQCIQCESEHQELARQLLVRQQHLPELETRAEQLTQRWLQLGGDNLLGHPLPRSQRPLEWKELMSTLIGRSQTLEQGLAQSQQLLREAQLGQQQLQGIRQQLSQLAERHQQFDQQWQEADRQRITLEGEVKAMGEQEATLRQRLELGGLRLDEQMGGQPWRQWLGTRQWHEWQRACEAWLHGQSEWERLAGEIASLTPALSAQEARLQTQRDVLHKLERDYKEHDQQRQGLLTSRAACLGGEEIALVESRWQARLQQIASELEAMQGSARALRERQTELKTRLAHMEQEKQVSSRRKREVLGRWAAHASALGIAEYDLRRLLAISPEELKARRTALQGLEDAVGEARTRLAERQRALALEQSKRDRYQEHHPELAALAQEELVQRLAELEAHCRDLDEQLFACKSALAQAEAAALRAGSLQQELATQQAVADHWQQLCDLIGQANGAKLRTFAQSLTLERLLLEANAQLGDLSPRYRLERVPGTDLALQVVDLDMGDEVRSVDSLSGGESFLVSLALALALSSLSSKQTQVESLFIDEGFGTLDPDSLDLALSCLDSLQASGRQIGVISHVQTLVERIGVQVRVEALGGGESRVLIP</sequence>
<keyword evidence="4" id="KW-1185">Reference proteome</keyword>
<comment type="caution">
    <text evidence="3">The sequence shown here is derived from an EMBL/GenBank/DDBJ whole genome shotgun (WGS) entry which is preliminary data.</text>
</comment>
<evidence type="ECO:0000259" key="2">
    <source>
        <dbReference type="Pfam" id="PF13476"/>
    </source>
</evidence>
<keyword evidence="3" id="KW-0269">Exonuclease</keyword>
<keyword evidence="3" id="KW-0378">Hydrolase</keyword>
<evidence type="ECO:0000313" key="3">
    <source>
        <dbReference type="EMBL" id="ENY72507.1"/>
    </source>
</evidence>
<dbReference type="OrthoDB" id="9795626at2"/>
<dbReference type="Pfam" id="PF13558">
    <property type="entry name" value="SbcC_Walker_B"/>
    <property type="match status" value="1"/>
</dbReference>
<proteinExistence type="predicted"/>
<dbReference type="eggNOG" id="COG0419">
    <property type="taxonomic scope" value="Bacteria"/>
</dbReference>
<dbReference type="PATRIC" id="fig|1268237.3.peg.1482"/>
<dbReference type="GO" id="GO:0006302">
    <property type="term" value="P:double-strand break repair"/>
    <property type="evidence" value="ECO:0007669"/>
    <property type="project" value="InterPro"/>
</dbReference>
<reference evidence="3 4" key="1">
    <citation type="journal article" date="2013" name="Genome Announc.">
        <title>Draft Genome Sequence of the Aeromonas diversa Type Strain.</title>
        <authorList>
            <person name="Farfan M."/>
            <person name="Spataro N."/>
            <person name="Sanglas A."/>
            <person name="Albarral V."/>
            <person name="Loren J.G."/>
            <person name="Bosch E."/>
            <person name="Fuste M.C."/>
        </authorList>
    </citation>
    <scope>NUCLEOTIDE SEQUENCE [LARGE SCALE GENOMIC DNA]</scope>
    <source>
        <strain evidence="3 4">2478-85</strain>
    </source>
</reference>
<dbReference type="GO" id="GO:0004527">
    <property type="term" value="F:exonuclease activity"/>
    <property type="evidence" value="ECO:0007669"/>
    <property type="project" value="UniProtKB-KW"/>
</dbReference>
<name>N9VB82_9GAMM</name>
<protein>
    <submittedName>
        <fullName evidence="3">Exonuclease SbcC</fullName>
    </submittedName>
</protein>
<dbReference type="PANTHER" id="PTHR32114">
    <property type="entry name" value="ABC TRANSPORTER ABCH.3"/>
    <property type="match status" value="1"/>
</dbReference>
<evidence type="ECO:0000256" key="1">
    <source>
        <dbReference type="SAM" id="Coils"/>
    </source>
</evidence>
<feature type="coiled-coil region" evidence="1">
    <location>
        <begin position="340"/>
        <end position="405"/>
    </location>
</feature>
<evidence type="ECO:0000313" key="4">
    <source>
        <dbReference type="Proteomes" id="UP000023775"/>
    </source>
</evidence>
<feature type="coiled-coil region" evidence="1">
    <location>
        <begin position="855"/>
        <end position="944"/>
    </location>
</feature>
<keyword evidence="1" id="KW-0175">Coiled coil</keyword>
<dbReference type="Pfam" id="PF13476">
    <property type="entry name" value="AAA_23"/>
    <property type="match status" value="1"/>
</dbReference>